<dbReference type="PANTHER" id="PTHR42764">
    <property type="entry name" value="PHOSPHONATES UTILIZATION ATP-BINDING PROTEIN PHNK-RELATED"/>
    <property type="match status" value="1"/>
</dbReference>
<dbReference type="Gene3D" id="3.40.50.300">
    <property type="entry name" value="P-loop containing nucleotide triphosphate hydrolases"/>
    <property type="match status" value="1"/>
</dbReference>
<gene>
    <name evidence="1" type="ORF">ENG09_05195</name>
</gene>
<protein>
    <recommendedName>
        <fullName evidence="2">ABC transporter ATP-binding protein</fullName>
    </recommendedName>
</protein>
<reference evidence="1" key="1">
    <citation type="journal article" date="2020" name="mSystems">
        <title>Genome- and Community-Level Interaction Insights into Carbon Utilization and Element Cycling Functions of Hydrothermarchaeota in Hydrothermal Sediment.</title>
        <authorList>
            <person name="Zhou Z."/>
            <person name="Liu Y."/>
            <person name="Xu W."/>
            <person name="Pan J."/>
            <person name="Luo Z.H."/>
            <person name="Li M."/>
        </authorList>
    </citation>
    <scope>NUCLEOTIDE SEQUENCE [LARGE SCALE GENOMIC DNA]</scope>
    <source>
        <strain evidence="1">HyVt-185</strain>
    </source>
</reference>
<proteinExistence type="predicted"/>
<dbReference type="SUPFAM" id="SSF52540">
    <property type="entry name" value="P-loop containing nucleoside triphosphate hydrolases"/>
    <property type="match status" value="1"/>
</dbReference>
<comment type="caution">
    <text evidence="1">The sequence shown here is derived from an EMBL/GenBank/DDBJ whole genome shotgun (WGS) entry which is preliminary data.</text>
</comment>
<dbReference type="GO" id="GO:0019700">
    <property type="term" value="P:organic phosphonate catabolic process"/>
    <property type="evidence" value="ECO:0007669"/>
    <property type="project" value="TreeGrafter"/>
</dbReference>
<organism evidence="1">
    <name type="scientific">Candidatus Syntropharchaeum butanivorans</name>
    <dbReference type="NCBI Taxonomy" id="1839936"/>
    <lineage>
        <taxon>Archaea</taxon>
        <taxon>Methanobacteriati</taxon>
        <taxon>Methanobacteriota</taxon>
        <taxon>Stenosarchaea group</taxon>
        <taxon>Methanomicrobia</taxon>
        <taxon>Methanosarcinales</taxon>
        <taxon>ANME-2 cluster</taxon>
        <taxon>Candidatus Syntropharchaeum</taxon>
    </lineage>
</organism>
<dbReference type="Proteomes" id="UP000885863">
    <property type="component" value="Unassembled WGS sequence"/>
</dbReference>
<dbReference type="EMBL" id="DQZR01000221">
    <property type="protein sequence ID" value="HDM36628.1"/>
    <property type="molecule type" value="Genomic_DNA"/>
</dbReference>
<dbReference type="PANTHER" id="PTHR42764:SF2">
    <property type="entry name" value="ABC TRANSPORTER, ATP-BINDING PROTEIN"/>
    <property type="match status" value="1"/>
</dbReference>
<name>A0A7C1AVU0_9EURY</name>
<dbReference type="AlphaFoldDB" id="A0A7C1AVU0"/>
<evidence type="ECO:0008006" key="2">
    <source>
        <dbReference type="Google" id="ProtNLM"/>
    </source>
</evidence>
<accession>A0A7C1AVU0</accession>
<sequence length="93" mass="10476">MPEPFILILDDPVVKPDLVRSILRSREELGQTYLVISHDHEFIKAICDRVMLIREGKVISIGDPDEIVRLFNELETPMGAGATDTEGFYGFGE</sequence>
<dbReference type="InterPro" id="IPR027417">
    <property type="entry name" value="P-loop_NTPase"/>
</dbReference>
<evidence type="ECO:0000313" key="1">
    <source>
        <dbReference type="EMBL" id="HDM36628.1"/>
    </source>
</evidence>